<gene>
    <name evidence="8" type="ORF">HINF_LOCUS12640</name>
    <name evidence="9" type="ORF">HINF_LOCUS33041</name>
    <name evidence="10" type="ORF">HINF_LOCUS34287</name>
    <name evidence="11" type="ORF">HINF_LOCUS53499</name>
    <name evidence="12" type="ORF">HINF_LOCUS58042</name>
    <name evidence="13" type="ORF">HINF_LOCUS65457</name>
</gene>
<comment type="caution">
    <text evidence="10">The sequence shown here is derived from an EMBL/GenBank/DDBJ whole genome shotgun (WGS) entry which is preliminary data.</text>
</comment>
<evidence type="ECO:0000256" key="2">
    <source>
        <dbReference type="ARBA" id="ARBA00004245"/>
    </source>
</evidence>
<dbReference type="GO" id="GO:0060285">
    <property type="term" value="P:cilium-dependent cell motility"/>
    <property type="evidence" value="ECO:0007669"/>
    <property type="project" value="TreeGrafter"/>
</dbReference>
<keyword evidence="10" id="KW-0969">Cilium</keyword>
<reference evidence="11 14" key="2">
    <citation type="submission" date="2024-07" db="EMBL/GenBank/DDBJ databases">
        <authorList>
            <person name="Akdeniz Z."/>
        </authorList>
    </citation>
    <scope>NUCLEOTIDE SEQUENCE [LARGE SCALE GENOMIC DNA]</scope>
</reference>
<dbReference type="Gene3D" id="2.30.29.170">
    <property type="match status" value="3"/>
</dbReference>
<keyword evidence="3" id="KW-0963">Cytoplasm</keyword>
<evidence type="ECO:0000313" key="12">
    <source>
        <dbReference type="EMBL" id="CAL6077133.1"/>
    </source>
</evidence>
<keyword evidence="14" id="KW-1185">Reference proteome</keyword>
<reference evidence="10" key="1">
    <citation type="submission" date="2023-06" db="EMBL/GenBank/DDBJ databases">
        <authorList>
            <person name="Kurt Z."/>
        </authorList>
    </citation>
    <scope>NUCLEOTIDE SEQUENCE</scope>
</reference>
<dbReference type="EMBL" id="CAXDID020000272">
    <property type="protein sequence ID" value="CAL6068429.1"/>
    <property type="molecule type" value="Genomic_DNA"/>
</dbReference>
<evidence type="ECO:0000313" key="11">
    <source>
        <dbReference type="EMBL" id="CAL6068429.1"/>
    </source>
</evidence>
<feature type="domain" description="DM10" evidence="7">
    <location>
        <begin position="493"/>
        <end position="612"/>
    </location>
</feature>
<evidence type="ECO:0000313" key="9">
    <source>
        <dbReference type="EMBL" id="CAI9945396.1"/>
    </source>
</evidence>
<comment type="subcellular location">
    <subcellularLocation>
        <location evidence="1">Cell projection</location>
        <location evidence="1">Cilium</location>
    </subcellularLocation>
    <subcellularLocation>
        <location evidence="2">Cytoplasm</location>
        <location evidence="2">Cytoskeleton</location>
    </subcellularLocation>
</comment>
<dbReference type="EMBL" id="CAXDID020000430">
    <property type="protein sequence ID" value="CAL6090746.1"/>
    <property type="molecule type" value="Genomic_DNA"/>
</dbReference>
<evidence type="ECO:0000256" key="3">
    <source>
        <dbReference type="ARBA" id="ARBA00022490"/>
    </source>
</evidence>
<dbReference type="EMBL" id="CATOUU010000763">
    <property type="protein sequence ID" value="CAI9946642.1"/>
    <property type="molecule type" value="Genomic_DNA"/>
</dbReference>
<dbReference type="GO" id="GO:0007052">
    <property type="term" value="P:mitotic spindle organization"/>
    <property type="evidence" value="ECO:0007669"/>
    <property type="project" value="TreeGrafter"/>
</dbReference>
<proteinExistence type="predicted"/>
<name>A0AA86PYV3_9EUKA</name>
<evidence type="ECO:0000313" key="14">
    <source>
        <dbReference type="Proteomes" id="UP001642409"/>
    </source>
</evidence>
<dbReference type="GO" id="GO:0043014">
    <property type="term" value="F:alpha-tubulin binding"/>
    <property type="evidence" value="ECO:0007669"/>
    <property type="project" value="TreeGrafter"/>
</dbReference>
<evidence type="ECO:0000256" key="6">
    <source>
        <dbReference type="ARBA" id="ARBA00023273"/>
    </source>
</evidence>
<evidence type="ECO:0000256" key="5">
    <source>
        <dbReference type="ARBA" id="ARBA00023212"/>
    </source>
</evidence>
<keyword evidence="6" id="KW-0966">Cell projection</keyword>
<accession>A0AA86PYV3</accession>
<dbReference type="EMBL" id="CAXDID020000323">
    <property type="protein sequence ID" value="CAL6077133.1"/>
    <property type="molecule type" value="Genomic_DNA"/>
</dbReference>
<evidence type="ECO:0000313" key="8">
    <source>
        <dbReference type="EMBL" id="CAI9924995.1"/>
    </source>
</evidence>
<keyword evidence="10" id="KW-0282">Flagellum</keyword>
<dbReference type="PANTHER" id="PTHR12086:SF9">
    <property type="entry name" value="EF-HAND DOMAIN-CONTAINING PROTEIN 1"/>
    <property type="match status" value="1"/>
</dbReference>
<feature type="domain" description="DM10" evidence="7">
    <location>
        <begin position="302"/>
        <end position="415"/>
    </location>
</feature>
<dbReference type="InterPro" id="IPR040193">
    <property type="entry name" value="EFHC1/EFHC2/EFHB"/>
</dbReference>
<evidence type="ECO:0000256" key="1">
    <source>
        <dbReference type="ARBA" id="ARBA00004138"/>
    </source>
</evidence>
<dbReference type="AlphaFoldDB" id="A0AA86PYV3"/>
<feature type="domain" description="DM10" evidence="7">
    <location>
        <begin position="144"/>
        <end position="252"/>
    </location>
</feature>
<dbReference type="GO" id="GO:0005930">
    <property type="term" value="C:axoneme"/>
    <property type="evidence" value="ECO:0007669"/>
    <property type="project" value="TreeGrafter"/>
</dbReference>
<dbReference type="SMART" id="SM00676">
    <property type="entry name" value="DM10"/>
    <property type="match status" value="3"/>
</dbReference>
<keyword evidence="5" id="KW-0206">Cytoskeleton</keyword>
<organism evidence="10">
    <name type="scientific">Hexamita inflata</name>
    <dbReference type="NCBI Taxonomy" id="28002"/>
    <lineage>
        <taxon>Eukaryota</taxon>
        <taxon>Metamonada</taxon>
        <taxon>Diplomonadida</taxon>
        <taxon>Hexamitidae</taxon>
        <taxon>Hexamitinae</taxon>
        <taxon>Hexamita</taxon>
    </lineage>
</organism>
<dbReference type="InterPro" id="IPR006602">
    <property type="entry name" value="DM10_dom"/>
</dbReference>
<dbReference type="GO" id="GO:0072686">
    <property type="term" value="C:mitotic spindle"/>
    <property type="evidence" value="ECO:0007669"/>
    <property type="project" value="TreeGrafter"/>
</dbReference>
<dbReference type="Proteomes" id="UP001642409">
    <property type="component" value="Unassembled WGS sequence"/>
</dbReference>
<protein>
    <submittedName>
        <fullName evidence="10">Flagella associated protein</fullName>
    </submittedName>
    <submittedName>
        <fullName evidence="11">Flagella_associated protein</fullName>
    </submittedName>
</protein>
<sequence length="626" mass="72014">MSINSKDIPFLPGTVFADPRKTDFKKSHILDKSATSVLCDDEKALRNPQGATSTPLCERGTLKIDTQKFAPQKSLIQGMKEVINYYDPSKTSDRGVIGCRKNMIVETPEGVKLDAIKTIHRDHDAERAFAKSIPKFEPAFVKLDGAVLRFYAWTQIEVQESQDEKVRIKHVIIDYTVLDGTLMVYERPIANAGQLQGEILKRQRVPLDYRNKEAGYIGVNDLKVRQSLELFGMTYNIYACSADTRVFLKNEGIQLEQDVADEDVPRDEYITTRQARLQELTAKQNITKNVADDKLAKYLRHDREVLNFQAYWDNRDSVFGEVRYFTIQYFLADDNVQVLEVLPQNSGRDPFPQFVRKQKVPKKYKMTMFSEQSEATQEFYSARDFKLGQFVDIYNRQMFIYDCDQFTRDYMLQEFNMTMDEVRPADSKQKQILDSKPNINNPETLSTLSREQASKLFHSDVHGIGSEEDTIGSCLSVHPVPPKKNVINWMKFGDLCIKFLAKFVPYKGKDVHVTDVDRKFIMTYYFADQSVSIFEVQSGSSQGFGNRFLERTKLKNIPLMEQQEGDEYGRGVGNIYYNFTDFKIGATIECLGCAMKIFETDKRSTAILDALEKVGNDLNKFDPRMF</sequence>
<evidence type="ECO:0000259" key="7">
    <source>
        <dbReference type="PROSITE" id="PS51336"/>
    </source>
</evidence>
<keyword evidence="4" id="KW-0677">Repeat</keyword>
<dbReference type="EMBL" id="CATOUU010000743">
    <property type="protein sequence ID" value="CAI9945396.1"/>
    <property type="molecule type" value="Genomic_DNA"/>
</dbReference>
<dbReference type="PROSITE" id="PS51336">
    <property type="entry name" value="DM10"/>
    <property type="match status" value="3"/>
</dbReference>
<dbReference type="Pfam" id="PF06565">
    <property type="entry name" value="DM10_dom"/>
    <property type="match status" value="3"/>
</dbReference>
<evidence type="ECO:0000313" key="10">
    <source>
        <dbReference type="EMBL" id="CAI9946642.1"/>
    </source>
</evidence>
<evidence type="ECO:0000256" key="4">
    <source>
        <dbReference type="ARBA" id="ARBA00022737"/>
    </source>
</evidence>
<dbReference type="GO" id="GO:0000281">
    <property type="term" value="P:mitotic cytokinesis"/>
    <property type="evidence" value="ECO:0007669"/>
    <property type="project" value="TreeGrafter"/>
</dbReference>
<evidence type="ECO:0000313" key="13">
    <source>
        <dbReference type="EMBL" id="CAL6090746.1"/>
    </source>
</evidence>
<dbReference type="PANTHER" id="PTHR12086">
    <property type="entry name" value="EF-HAND DOMAIN C-TERMINAL CONTAINING PROTEIN"/>
    <property type="match status" value="1"/>
</dbReference>
<dbReference type="EMBL" id="CATOUU010000331">
    <property type="protein sequence ID" value="CAI9924995.1"/>
    <property type="molecule type" value="Genomic_DNA"/>
</dbReference>